<sequence>MCFIPKSSFTTISGGNRYAFLQNGYICKFSGYKTNPTGMSSYPHNRYYKQLSSWQICECKIRNGDSHKPGTLKDAIDSIFIKIETVELQNGVQYGITEEMYVSKMANYQSGIEEFGIDPKSIMDGFDYRKYLSNDTGNVTSEDATTLEIRKLDEAIMKRRNTNERDRKYMDDLTTGLKRLNENTLKMSVIDISDKKTLVKAESKNKMEDYLDRTWIIEKEFNQGVTCDFMQRYLAEFKFSFILAAILNNQGAYQQWKTLLDLFLRSGRLLKQQKSESYEFLKNVNMQLKILLRLRKKDDYQEDADDTFNVDLSELQESFMECLLTVDELEDTKFQFLFGSIVQILNSSFGMEICDRLDMSE</sequence>
<dbReference type="CDD" id="cd13778">
    <property type="entry name" value="Aar2_C"/>
    <property type="match status" value="1"/>
</dbReference>
<keyword evidence="3" id="KW-1185">Reference proteome</keyword>
<accession>A0A7D9D0I7</accession>
<proteinExistence type="predicted"/>
<reference evidence="2 3" key="1">
    <citation type="submission" date="2019-07" db="EMBL/GenBank/DDBJ databases">
        <authorList>
            <person name="Friedrich A."/>
            <person name="Schacherer J."/>
        </authorList>
    </citation>
    <scope>NUCLEOTIDE SEQUENCE [LARGE SCALE GENOMIC DNA]</scope>
</reference>
<dbReference type="Gene3D" id="1.25.40.550">
    <property type="entry name" value="Aar2, C-terminal domain-like"/>
    <property type="match status" value="1"/>
</dbReference>
<dbReference type="InterPro" id="IPR007946">
    <property type="entry name" value="AAR2"/>
</dbReference>
<dbReference type="Proteomes" id="UP000478008">
    <property type="component" value="Unassembled WGS sequence"/>
</dbReference>
<dbReference type="Pfam" id="PF05282">
    <property type="entry name" value="AAR2"/>
    <property type="match status" value="1"/>
</dbReference>
<dbReference type="EMBL" id="CABFWN010000007">
    <property type="protein sequence ID" value="VUG20338.1"/>
    <property type="molecule type" value="Genomic_DNA"/>
</dbReference>
<dbReference type="AlphaFoldDB" id="A0A7D9D0I7"/>
<evidence type="ECO:0000313" key="3">
    <source>
        <dbReference type="Proteomes" id="UP000478008"/>
    </source>
</evidence>
<evidence type="ECO:0000313" key="2">
    <source>
        <dbReference type="EMBL" id="VUG20338.1"/>
    </source>
</evidence>
<dbReference type="PANTHER" id="PTHR12689">
    <property type="entry name" value="A1 CISTRON SPLICING FACTOR AAR2-RELATED"/>
    <property type="match status" value="1"/>
</dbReference>
<gene>
    <name evidence="2" type="ORF">DEBR0S7_01728G</name>
</gene>
<dbReference type="InterPro" id="IPR033648">
    <property type="entry name" value="AAR2_C"/>
</dbReference>
<feature type="domain" description="AAR2 C-terminal" evidence="1">
    <location>
        <begin position="193"/>
        <end position="349"/>
    </location>
</feature>
<organism evidence="2 3">
    <name type="scientific">Dekkera bruxellensis</name>
    <name type="common">Brettanomyces custersii</name>
    <dbReference type="NCBI Taxonomy" id="5007"/>
    <lineage>
        <taxon>Eukaryota</taxon>
        <taxon>Fungi</taxon>
        <taxon>Dikarya</taxon>
        <taxon>Ascomycota</taxon>
        <taxon>Saccharomycotina</taxon>
        <taxon>Pichiomycetes</taxon>
        <taxon>Pichiales</taxon>
        <taxon>Pichiaceae</taxon>
        <taxon>Brettanomyces</taxon>
    </lineage>
</organism>
<dbReference type="GO" id="GO:0000244">
    <property type="term" value="P:spliceosomal tri-snRNP complex assembly"/>
    <property type="evidence" value="ECO:0007669"/>
    <property type="project" value="TreeGrafter"/>
</dbReference>
<name>A0A7D9D0I7_DEKBR</name>
<protein>
    <submittedName>
        <fullName evidence="2">DEBR0S7_01728g1_1</fullName>
    </submittedName>
</protein>
<dbReference type="InterPro" id="IPR038514">
    <property type="entry name" value="AAR2_C_sf"/>
</dbReference>
<dbReference type="PANTHER" id="PTHR12689:SF4">
    <property type="entry name" value="PROTEIN AAR2 HOMOLOG"/>
    <property type="match status" value="1"/>
</dbReference>
<evidence type="ECO:0000259" key="1">
    <source>
        <dbReference type="Pfam" id="PF05282"/>
    </source>
</evidence>